<comment type="similarity">
    <text evidence="1 2">Belongs to the UPF0102 family.</text>
</comment>
<protein>
    <recommendedName>
        <fullName evidence="2">UPF0102 protein SAMN05421877_103179</fullName>
    </recommendedName>
</protein>
<dbReference type="AlphaFoldDB" id="A0A1H5VMU2"/>
<accession>A0A1H5VMU2</accession>
<dbReference type="Proteomes" id="UP000236731">
    <property type="component" value="Unassembled WGS sequence"/>
</dbReference>
<dbReference type="Gene3D" id="3.40.1350.10">
    <property type="match status" value="1"/>
</dbReference>
<dbReference type="PANTHER" id="PTHR34039:SF1">
    <property type="entry name" value="UPF0102 PROTEIN YRAN"/>
    <property type="match status" value="1"/>
</dbReference>
<keyword evidence="3" id="KW-0378">Hydrolase</keyword>
<reference evidence="4" key="1">
    <citation type="submission" date="2016-10" db="EMBL/GenBank/DDBJ databases">
        <authorList>
            <person name="Varghese N."/>
            <person name="Submissions S."/>
        </authorList>
    </citation>
    <scope>NUCLEOTIDE SEQUENCE [LARGE SCALE GENOMIC DNA]</scope>
    <source>
        <strain evidence="4">DSM 22361</strain>
    </source>
</reference>
<keyword evidence="3" id="KW-0540">Nuclease</keyword>
<organism evidence="3 4">
    <name type="scientific">Sphingobacterium lactis</name>
    <dbReference type="NCBI Taxonomy" id="797291"/>
    <lineage>
        <taxon>Bacteria</taxon>
        <taxon>Pseudomonadati</taxon>
        <taxon>Bacteroidota</taxon>
        <taxon>Sphingobacteriia</taxon>
        <taxon>Sphingobacteriales</taxon>
        <taxon>Sphingobacteriaceae</taxon>
        <taxon>Sphingobacterium</taxon>
    </lineage>
</organism>
<sequence>MENRKIRGQKGEEMAVLFLKRIGFQIIALNWRCKNLEVDIIAMDVGMLVFVEVKYRSSGNYGDHRNQISTQKMHALFRAAQAYLEESAYQVEIRFDVVCFVDNKLNYIKDAFWKY</sequence>
<dbReference type="GO" id="GO:0004519">
    <property type="term" value="F:endonuclease activity"/>
    <property type="evidence" value="ECO:0007669"/>
    <property type="project" value="UniProtKB-KW"/>
</dbReference>
<evidence type="ECO:0000256" key="2">
    <source>
        <dbReference type="HAMAP-Rule" id="MF_00048"/>
    </source>
</evidence>
<proteinExistence type="inferred from homology"/>
<dbReference type="GO" id="GO:0003676">
    <property type="term" value="F:nucleic acid binding"/>
    <property type="evidence" value="ECO:0007669"/>
    <property type="project" value="InterPro"/>
</dbReference>
<keyword evidence="3" id="KW-0255">Endonuclease</keyword>
<evidence type="ECO:0000313" key="3">
    <source>
        <dbReference type="EMBL" id="SEF88554.1"/>
    </source>
</evidence>
<dbReference type="Pfam" id="PF02021">
    <property type="entry name" value="UPF0102"/>
    <property type="match status" value="1"/>
</dbReference>
<keyword evidence="4" id="KW-1185">Reference proteome</keyword>
<dbReference type="OrthoDB" id="9802516at2"/>
<dbReference type="InterPro" id="IPR011856">
    <property type="entry name" value="tRNA_endonuc-like_dom_sf"/>
</dbReference>
<dbReference type="HAMAP" id="MF_00048">
    <property type="entry name" value="UPF0102"/>
    <property type="match status" value="1"/>
</dbReference>
<evidence type="ECO:0000256" key="1">
    <source>
        <dbReference type="ARBA" id="ARBA00006738"/>
    </source>
</evidence>
<dbReference type="NCBIfam" id="TIGR00252">
    <property type="entry name" value="YraN family protein"/>
    <property type="match status" value="1"/>
</dbReference>
<gene>
    <name evidence="3" type="ORF">SAMN05421877_103179</name>
</gene>
<dbReference type="NCBIfam" id="NF009150">
    <property type="entry name" value="PRK12497.1-3"/>
    <property type="match status" value="1"/>
</dbReference>
<dbReference type="InterPro" id="IPR011335">
    <property type="entry name" value="Restrct_endonuc-II-like"/>
</dbReference>
<dbReference type="SUPFAM" id="SSF52980">
    <property type="entry name" value="Restriction endonuclease-like"/>
    <property type="match status" value="1"/>
</dbReference>
<dbReference type="EMBL" id="FNUT01000003">
    <property type="protein sequence ID" value="SEF88554.1"/>
    <property type="molecule type" value="Genomic_DNA"/>
</dbReference>
<dbReference type="PANTHER" id="PTHR34039">
    <property type="entry name" value="UPF0102 PROTEIN YRAN"/>
    <property type="match status" value="1"/>
</dbReference>
<dbReference type="RefSeq" id="WP_103905548.1">
    <property type="nucleotide sequence ID" value="NZ_CP049246.1"/>
</dbReference>
<name>A0A1H5VMU2_9SPHI</name>
<dbReference type="InterPro" id="IPR003509">
    <property type="entry name" value="UPF0102_YraN-like"/>
</dbReference>
<evidence type="ECO:0000313" key="4">
    <source>
        <dbReference type="Proteomes" id="UP000236731"/>
    </source>
</evidence>